<feature type="domain" description="Replication protein A OB" evidence="9">
    <location>
        <begin position="144"/>
        <end position="230"/>
    </location>
</feature>
<dbReference type="GO" id="GO:0008270">
    <property type="term" value="F:zinc ion binding"/>
    <property type="evidence" value="ECO:0007669"/>
    <property type="project" value="UniProtKB-KW"/>
</dbReference>
<dbReference type="PANTHER" id="PTHR47165:SF4">
    <property type="entry name" value="OS03G0429900 PROTEIN"/>
    <property type="match status" value="1"/>
</dbReference>
<organism evidence="10 11">
    <name type="scientific">Capsella rubella</name>
    <dbReference type="NCBI Taxonomy" id="81985"/>
    <lineage>
        <taxon>Eukaryota</taxon>
        <taxon>Viridiplantae</taxon>
        <taxon>Streptophyta</taxon>
        <taxon>Embryophyta</taxon>
        <taxon>Tracheophyta</taxon>
        <taxon>Spermatophyta</taxon>
        <taxon>Magnoliopsida</taxon>
        <taxon>eudicotyledons</taxon>
        <taxon>Gunneridae</taxon>
        <taxon>Pentapetalae</taxon>
        <taxon>rosids</taxon>
        <taxon>malvids</taxon>
        <taxon>Brassicales</taxon>
        <taxon>Brassicaceae</taxon>
        <taxon>Camelineae</taxon>
        <taxon>Capsella</taxon>
    </lineage>
</organism>
<evidence type="ECO:0000259" key="8">
    <source>
        <dbReference type="Pfam" id="PF08646"/>
    </source>
</evidence>
<dbReference type="AlphaFoldDB" id="R0G968"/>
<evidence type="ECO:0000256" key="6">
    <source>
        <dbReference type="SAM" id="MobiDB-lite"/>
    </source>
</evidence>
<dbReference type="EMBL" id="KB870807">
    <property type="protein sequence ID" value="EOA32197.1"/>
    <property type="molecule type" value="Genomic_DNA"/>
</dbReference>
<feature type="region of interest" description="Disordered" evidence="6">
    <location>
        <begin position="476"/>
        <end position="552"/>
    </location>
</feature>
<feature type="compositionally biased region" description="Polar residues" evidence="6">
    <location>
        <begin position="484"/>
        <end position="493"/>
    </location>
</feature>
<keyword evidence="4" id="KW-0862">Zinc</keyword>
<dbReference type="InterPro" id="IPR047192">
    <property type="entry name" value="Euk_RPA1_DBD_C"/>
</dbReference>
<dbReference type="InterPro" id="IPR013955">
    <property type="entry name" value="Rep_factor-A_C"/>
</dbReference>
<comment type="similarity">
    <text evidence="1">Belongs to the replication factor A protein 1 family.</text>
</comment>
<dbReference type="Pfam" id="PF02721">
    <property type="entry name" value="DUF223"/>
    <property type="match status" value="1"/>
</dbReference>
<evidence type="ECO:0008006" key="12">
    <source>
        <dbReference type="Google" id="ProtNLM"/>
    </source>
</evidence>
<dbReference type="InterPro" id="IPR012340">
    <property type="entry name" value="NA-bd_OB-fold"/>
</dbReference>
<reference evidence="11" key="1">
    <citation type="journal article" date="2013" name="Nat. Genet.">
        <title>The Capsella rubella genome and the genomic consequences of rapid mating system evolution.</title>
        <authorList>
            <person name="Slotte T."/>
            <person name="Hazzouri K.M."/>
            <person name="Agren J.A."/>
            <person name="Koenig D."/>
            <person name="Maumus F."/>
            <person name="Guo Y.L."/>
            <person name="Steige K."/>
            <person name="Platts A.E."/>
            <person name="Escobar J.S."/>
            <person name="Newman L.K."/>
            <person name="Wang W."/>
            <person name="Mandakova T."/>
            <person name="Vello E."/>
            <person name="Smith L.M."/>
            <person name="Henz S.R."/>
            <person name="Steffen J."/>
            <person name="Takuno S."/>
            <person name="Brandvain Y."/>
            <person name="Coop G."/>
            <person name="Andolfatto P."/>
            <person name="Hu T.T."/>
            <person name="Blanchette M."/>
            <person name="Clark R.M."/>
            <person name="Quesneville H."/>
            <person name="Nordborg M."/>
            <person name="Gaut B.S."/>
            <person name="Lysak M.A."/>
            <person name="Jenkins J."/>
            <person name="Grimwood J."/>
            <person name="Chapman J."/>
            <person name="Prochnik S."/>
            <person name="Shu S."/>
            <person name="Rokhsar D."/>
            <person name="Schmutz J."/>
            <person name="Weigel D."/>
            <person name="Wright S.I."/>
        </authorList>
    </citation>
    <scope>NUCLEOTIDE SEQUENCE [LARGE SCALE GENOMIC DNA]</scope>
    <source>
        <strain evidence="11">cv. Monte Gargano</strain>
    </source>
</reference>
<gene>
    <name evidence="10" type="ORF">CARUB_v10015453mg</name>
</gene>
<dbReference type="FunFam" id="2.40.50.140:FF:000041">
    <property type="entry name" value="Replication protein A subunit"/>
    <property type="match status" value="1"/>
</dbReference>
<dbReference type="PANTHER" id="PTHR47165">
    <property type="entry name" value="OS03G0429900 PROTEIN"/>
    <property type="match status" value="1"/>
</dbReference>
<dbReference type="CDD" id="cd04480">
    <property type="entry name" value="RPA1_DBD_A_like"/>
    <property type="match status" value="1"/>
</dbReference>
<evidence type="ECO:0000256" key="4">
    <source>
        <dbReference type="ARBA" id="ARBA00022833"/>
    </source>
</evidence>
<accession>R0G968</accession>
<sequence length="552" mass="62260">MATNLQQKKTVAANEGFTELGHIKPFKTAWKIRVKIVHTWKQYTTFTGETIEMILADIKGTLIHATIKKQQLTKFQRLVVFGEWRIIENLQLTRASGKFRATKHPYKMSIMNSTIITRCPSLSNDFYVDPVAFENILAEDVLNEHILIDVLGQVVSVGQIKTSAQNEKPKKRLEIQLRDTSDQRLSCTLWGRFADTMWEECHKQESGIVICLIRCAKLNSYNGNRSVSNAFDMSLMLLNADYTIVDEFMANLPKDNLQIIFEEEDKTNCRLSKDKDDYINQFPLSTISDLLEAETEGKFKIICTVYHIDMEYGWYYFECVKCKGTCYIIPKEENKPISKTKKPLFYCPGCDKEVSKAVSRFKVTVDVMDATGESKFILFDTTALKVLKKTTTQILEGQYDEIADPSCVPEPLPSLVGKTFMFLASALTANITEGKETYKVAYVELGDAKKEVDNTEESELPTDPKDVISIDQDQDAISHENGEGYNTATTTPSSKRKEDPNDVSEQSSTSKKVCLPSITSAIEDASAPAINENEGTVDEIQDNIGEKEKLSN</sequence>
<dbReference type="InterPro" id="IPR031657">
    <property type="entry name" value="REPA_OB_2"/>
</dbReference>
<evidence type="ECO:0000259" key="9">
    <source>
        <dbReference type="Pfam" id="PF16900"/>
    </source>
</evidence>
<evidence type="ECO:0000256" key="2">
    <source>
        <dbReference type="ARBA" id="ARBA00022723"/>
    </source>
</evidence>
<dbReference type="Pfam" id="PF16900">
    <property type="entry name" value="REPA_OB_2"/>
    <property type="match status" value="1"/>
</dbReference>
<dbReference type="Gene3D" id="2.40.50.140">
    <property type="entry name" value="Nucleic acid-binding proteins"/>
    <property type="match status" value="3"/>
</dbReference>
<evidence type="ECO:0000313" key="11">
    <source>
        <dbReference type="Proteomes" id="UP000029121"/>
    </source>
</evidence>
<dbReference type="CDD" id="cd04481">
    <property type="entry name" value="RPA1_DBD_B_like"/>
    <property type="match status" value="1"/>
</dbReference>
<evidence type="ECO:0000313" key="10">
    <source>
        <dbReference type="EMBL" id="EOA32197.1"/>
    </source>
</evidence>
<dbReference type="STRING" id="81985.R0G968"/>
<evidence type="ECO:0000256" key="3">
    <source>
        <dbReference type="ARBA" id="ARBA00022771"/>
    </source>
</evidence>
<dbReference type="CDD" id="cd04476">
    <property type="entry name" value="RPA1_DBD_C"/>
    <property type="match status" value="1"/>
</dbReference>
<evidence type="ECO:0000256" key="5">
    <source>
        <dbReference type="ARBA" id="ARBA00023125"/>
    </source>
</evidence>
<keyword evidence="5" id="KW-0238">DNA-binding</keyword>
<dbReference type="Proteomes" id="UP000029121">
    <property type="component" value="Unassembled WGS sequence"/>
</dbReference>
<name>R0G968_9BRAS</name>
<protein>
    <recommendedName>
        <fullName evidence="12">Replication factor A C-terminal domain-containing protein</fullName>
    </recommendedName>
</protein>
<keyword evidence="3" id="KW-0863">Zinc-finger</keyword>
<evidence type="ECO:0000256" key="1">
    <source>
        <dbReference type="ARBA" id="ARBA00005690"/>
    </source>
</evidence>
<keyword evidence="2" id="KW-0479">Metal-binding</keyword>
<feature type="domain" description="Replication factor A C-terminal" evidence="8">
    <location>
        <begin position="299"/>
        <end position="426"/>
    </location>
</feature>
<evidence type="ECO:0000259" key="7">
    <source>
        <dbReference type="Pfam" id="PF02721"/>
    </source>
</evidence>
<dbReference type="GO" id="GO:0003677">
    <property type="term" value="F:DNA binding"/>
    <property type="evidence" value="ECO:0007669"/>
    <property type="project" value="UniProtKB-KW"/>
</dbReference>
<dbReference type="InterPro" id="IPR003871">
    <property type="entry name" value="RFA1B/D_OB_1st"/>
</dbReference>
<keyword evidence="11" id="KW-1185">Reference proteome</keyword>
<feature type="region of interest" description="Disordered" evidence="6">
    <location>
        <begin position="451"/>
        <end position="470"/>
    </location>
</feature>
<proteinExistence type="inferred from homology"/>
<dbReference type="eggNOG" id="KOG0851">
    <property type="taxonomic scope" value="Eukaryota"/>
</dbReference>
<dbReference type="Pfam" id="PF08646">
    <property type="entry name" value="Rep_fac-A_C"/>
    <property type="match status" value="1"/>
</dbReference>
<dbReference type="SUPFAM" id="SSF50249">
    <property type="entry name" value="Nucleic acid-binding proteins"/>
    <property type="match status" value="3"/>
</dbReference>
<feature type="domain" description="Replication protein A 70 kDa DNA-binding subunit B/D first OB fold" evidence="7">
    <location>
        <begin position="16"/>
        <end position="119"/>
    </location>
</feature>